<evidence type="ECO:0000256" key="1">
    <source>
        <dbReference type="SAM" id="Phobius"/>
    </source>
</evidence>
<evidence type="ECO:0000313" key="4">
    <source>
        <dbReference type="RefSeq" id="XP_022290948.1"/>
    </source>
</evidence>
<organism evidence="3 4">
    <name type="scientific">Crassostrea virginica</name>
    <name type="common">Eastern oyster</name>
    <dbReference type="NCBI Taxonomy" id="6565"/>
    <lineage>
        <taxon>Eukaryota</taxon>
        <taxon>Metazoa</taxon>
        <taxon>Spiralia</taxon>
        <taxon>Lophotrochozoa</taxon>
        <taxon>Mollusca</taxon>
        <taxon>Bivalvia</taxon>
        <taxon>Autobranchia</taxon>
        <taxon>Pteriomorphia</taxon>
        <taxon>Ostreida</taxon>
        <taxon>Ostreoidea</taxon>
        <taxon>Ostreidae</taxon>
        <taxon>Crassostrea</taxon>
    </lineage>
</organism>
<name>A0A8B8AK41_CRAVI</name>
<dbReference type="AlphaFoldDB" id="A0A8B8AK41"/>
<gene>
    <name evidence="4" type="primary">LOC111102481</name>
</gene>
<protein>
    <submittedName>
        <fullName evidence="4">Uncharacterized protein LOC111102481</fullName>
    </submittedName>
</protein>
<keyword evidence="1" id="KW-1133">Transmembrane helix</keyword>
<dbReference type="GeneID" id="111102481"/>
<proteinExistence type="predicted"/>
<keyword evidence="1" id="KW-0812">Transmembrane</keyword>
<keyword evidence="1" id="KW-0472">Membrane</keyword>
<dbReference type="KEGG" id="cvn:111102481"/>
<reference evidence="4" key="1">
    <citation type="submission" date="2025-08" db="UniProtKB">
        <authorList>
            <consortium name="RefSeq"/>
        </authorList>
    </citation>
    <scope>IDENTIFICATION</scope>
    <source>
        <tissue evidence="4">Whole sample</tissue>
    </source>
</reference>
<dbReference type="RefSeq" id="XP_022290948.1">
    <property type="nucleotide sequence ID" value="XM_022435240.1"/>
</dbReference>
<evidence type="ECO:0000313" key="3">
    <source>
        <dbReference type="Proteomes" id="UP000694844"/>
    </source>
</evidence>
<accession>A0A8B8AK41</accession>
<keyword evidence="2" id="KW-0732">Signal</keyword>
<feature type="signal peptide" evidence="2">
    <location>
        <begin position="1"/>
        <end position="20"/>
    </location>
</feature>
<feature type="chain" id="PRO_5034295359" evidence="2">
    <location>
        <begin position="21"/>
        <end position="278"/>
    </location>
</feature>
<dbReference type="Proteomes" id="UP000694844">
    <property type="component" value="Chromosome 7"/>
</dbReference>
<keyword evidence="3" id="KW-1185">Reference proteome</keyword>
<dbReference type="OrthoDB" id="6196599at2759"/>
<feature type="transmembrane region" description="Helical" evidence="1">
    <location>
        <begin position="169"/>
        <end position="192"/>
    </location>
</feature>
<sequence>MRPIGMCFFFVCGCHFVVNGSRYCSWSKETVKEVPSCPTTKAEVEERKKIKNCEALANKQNCTVPQKFLYHCVLNDLKTSLVEVCAPLYVINGYCAEYNIIGAVIQPHITLKCSYVTPQCPDRYNSTDAYLYDGCYTEVQRISSTNRIDPSLSNTTETYRQEWTPETTAGVTVGVCAFVVISLLIILTIIYVQKKRQHSLETGGPEDVPLIEKAKRKTETHMKALERNFVETSFTKHCFEKIEELKMIVIIGPQVLYTKCWKTLKNIHTKVWRKKHRS</sequence>
<evidence type="ECO:0000256" key="2">
    <source>
        <dbReference type="SAM" id="SignalP"/>
    </source>
</evidence>